<keyword evidence="2" id="KW-1185">Reference proteome</keyword>
<name>A0A838AZR7_9HYPH</name>
<evidence type="ECO:0000313" key="1">
    <source>
        <dbReference type="EMBL" id="MBA1138770.1"/>
    </source>
</evidence>
<gene>
    <name evidence="1" type="ORF">H0241_00670</name>
</gene>
<comment type="caution">
    <text evidence="1">The sequence shown here is derived from an EMBL/GenBank/DDBJ whole genome shotgun (WGS) entry which is preliminary data.</text>
</comment>
<organism evidence="1 2">
    <name type="scientific">Mesorhizobium neociceri</name>
    <dbReference type="NCBI Taxonomy" id="1307853"/>
    <lineage>
        <taxon>Bacteria</taxon>
        <taxon>Pseudomonadati</taxon>
        <taxon>Pseudomonadota</taxon>
        <taxon>Alphaproteobacteria</taxon>
        <taxon>Hyphomicrobiales</taxon>
        <taxon>Phyllobacteriaceae</taxon>
        <taxon>Mesorhizobium</taxon>
    </lineage>
</organism>
<evidence type="ECO:0000313" key="2">
    <source>
        <dbReference type="Proteomes" id="UP000558284"/>
    </source>
</evidence>
<dbReference type="EMBL" id="JACDTY010000001">
    <property type="protein sequence ID" value="MBA1138770.1"/>
    <property type="molecule type" value="Genomic_DNA"/>
</dbReference>
<dbReference type="Proteomes" id="UP000558284">
    <property type="component" value="Unassembled WGS sequence"/>
</dbReference>
<sequence>MGEYAVTAWVLSKPGDPNRTWRGVLLLDRRAESPLARGWRQILKVLVREAGA</sequence>
<dbReference type="RefSeq" id="WP_181055514.1">
    <property type="nucleotide sequence ID" value="NZ_JACDTY010000001.1"/>
</dbReference>
<accession>A0A838AZR7</accession>
<proteinExistence type="predicted"/>
<reference evidence="1 2" key="1">
    <citation type="submission" date="2020-07" db="EMBL/GenBank/DDBJ databases">
        <title>Definition of the novel symbiovar canariense within Mesorhizobium novociceri, a new species of genus Mesorhizobium nodulating Cicer canariense in the Caldera de Taburiente National Park (La Palma, Canary Islands).</title>
        <authorList>
            <person name="Leon-Barrios M."/>
            <person name="Perez-Yepez J."/>
            <person name="Flores-Felix J.D."/>
            <person name="Ramirez-Baena M.H."/>
            <person name="Pulido-Suarez L."/>
            <person name="Igual J.M."/>
            <person name="Velazquez E."/>
            <person name="Peix A."/>
        </authorList>
    </citation>
    <scope>NUCLEOTIDE SEQUENCE [LARGE SCALE GENOMIC DNA]</scope>
    <source>
        <strain evidence="1 2">CCANP35</strain>
    </source>
</reference>
<dbReference type="AlphaFoldDB" id="A0A838AZR7"/>
<protein>
    <submittedName>
        <fullName evidence="1">Uncharacterized protein</fullName>
    </submittedName>
</protein>